<keyword evidence="1" id="KW-0456">Lyase</keyword>
<dbReference type="GO" id="GO:0019698">
    <property type="term" value="P:D-galacturonate catabolic process"/>
    <property type="evidence" value="ECO:0007669"/>
    <property type="project" value="TreeGrafter"/>
</dbReference>
<sequence length="103" mass="11190">MRKRALKLHAKDNCVVALNDITSGDIVWWDEGEMVACSSVTLGHKLACEALNNGDSILKYGAIIGHATRDIAMGEHVHSHNLASNAIAIFHHDDAGYQPEEKA</sequence>
<reference evidence="5 9" key="5">
    <citation type="submission" date="2020-06" db="EMBL/GenBank/DDBJ databases">
        <title>REHAB project genomes.</title>
        <authorList>
            <person name="Shaw L.P."/>
        </authorList>
    </citation>
    <scope>NUCLEOTIDE SEQUENCE [LARGE SCALE GENOMIC DNA]</scope>
    <source>
        <strain evidence="5 9">RHB07-C04</strain>
    </source>
</reference>
<dbReference type="PANTHER" id="PTHR30536:SF5">
    <property type="entry name" value="ALTRONATE DEHYDRATASE"/>
    <property type="match status" value="1"/>
</dbReference>
<dbReference type="Pfam" id="PF08666">
    <property type="entry name" value="SAF"/>
    <property type="match status" value="1"/>
</dbReference>
<proteinExistence type="predicted"/>
<reference evidence="3" key="1">
    <citation type="journal article" date="2018" name="Genome Biol.">
        <title>SKESA: strategic k-mer extension for scrupulous assemblies.</title>
        <authorList>
            <person name="Souvorov A."/>
            <person name="Agarwala R."/>
            <person name="Lipman D.J."/>
        </authorList>
    </citation>
    <scope>NUCLEOTIDE SEQUENCE [LARGE SCALE GENOMIC DNA]</scope>
    <source>
        <strain evidence="3">EC00605</strain>
    </source>
</reference>
<evidence type="ECO:0000256" key="1">
    <source>
        <dbReference type="ARBA" id="ARBA00023239"/>
    </source>
</evidence>
<dbReference type="EMBL" id="CP057975">
    <property type="protein sequence ID" value="QMP44724.1"/>
    <property type="molecule type" value="Genomic_DNA"/>
</dbReference>
<evidence type="ECO:0000313" key="9">
    <source>
        <dbReference type="Proteomes" id="UP000514715"/>
    </source>
</evidence>
<dbReference type="GO" id="GO:0016829">
    <property type="term" value="F:lyase activity"/>
    <property type="evidence" value="ECO:0007669"/>
    <property type="project" value="UniProtKB-KW"/>
</dbReference>
<evidence type="ECO:0000313" key="6">
    <source>
        <dbReference type="EMBL" id="RRD78652.1"/>
    </source>
</evidence>
<dbReference type="RefSeq" id="WP_022645373.1">
    <property type="nucleotide sequence ID" value="NZ_AP022098.1"/>
</dbReference>
<evidence type="ECO:0000259" key="2">
    <source>
        <dbReference type="SMART" id="SM00858"/>
    </source>
</evidence>
<dbReference type="PANTHER" id="PTHR30536">
    <property type="entry name" value="ALTRONATE/GALACTARATE DEHYDRATASE"/>
    <property type="match status" value="1"/>
</dbReference>
<organism evidence="6 7">
    <name type="scientific">Escherichia coli</name>
    <dbReference type="NCBI Taxonomy" id="562"/>
    <lineage>
        <taxon>Bacteria</taxon>
        <taxon>Pseudomonadati</taxon>
        <taxon>Pseudomonadota</taxon>
        <taxon>Gammaproteobacteria</taxon>
        <taxon>Enterobacterales</taxon>
        <taxon>Enterobacteriaceae</taxon>
        <taxon>Escherichia</taxon>
    </lineage>
</organism>
<dbReference type="CDD" id="cd11613">
    <property type="entry name" value="SAF_AH_GD"/>
    <property type="match status" value="1"/>
</dbReference>
<dbReference type="AlphaFoldDB" id="A0A1D7PXI8"/>
<keyword evidence="6" id="KW-0378">Hydrolase</keyword>
<dbReference type="InterPro" id="IPR044144">
    <property type="entry name" value="SAF_UxaA/GarD"/>
</dbReference>
<gene>
    <name evidence="6" type="ORF">EIA08_00740</name>
    <name evidence="4" type="ORF">G5603_02745</name>
    <name evidence="3" type="ORF">HL601_17480</name>
    <name evidence="5" type="ORF">HVW04_07525</name>
</gene>
<evidence type="ECO:0000313" key="8">
    <source>
        <dbReference type="Proteomes" id="UP000472856"/>
    </source>
</evidence>
<dbReference type="InterPro" id="IPR052172">
    <property type="entry name" value="UxaA_altronate/galactarate_dh"/>
</dbReference>
<evidence type="ECO:0000313" key="5">
    <source>
        <dbReference type="EMBL" id="QMP44724.1"/>
    </source>
</evidence>
<dbReference type="InterPro" id="IPR013974">
    <property type="entry name" value="SAF"/>
</dbReference>
<dbReference type="EMBL" id="JAAJRI010000001">
    <property type="protein sequence ID" value="NGE87114.1"/>
    <property type="molecule type" value="Genomic_DNA"/>
</dbReference>
<reference evidence="3" key="3">
    <citation type="submission" date="2019-09" db="EMBL/GenBank/DDBJ databases">
        <authorList>
            <consortium name="NCBI Pathogen Detection Project"/>
        </authorList>
    </citation>
    <scope>NUCLEOTIDE SEQUENCE</scope>
    <source>
        <strain evidence="3">EC00605</strain>
    </source>
</reference>
<accession>A0A1D7PXI8</accession>
<reference evidence="4 8" key="4">
    <citation type="submission" date="2020-02" db="EMBL/GenBank/DDBJ databases">
        <title>WGS of Carbapenem-Resistant Enterobacteriaceae.</title>
        <authorList>
            <person name="Tokajian S."/>
            <person name="El Chaar M."/>
            <person name="El Khoury M."/>
        </authorList>
    </citation>
    <scope>NUCLEOTIDE SEQUENCE [LARGE SCALE GENOMIC DNA]</scope>
    <source>
        <strain evidence="4 8">ECM_75</strain>
    </source>
</reference>
<dbReference type="Gene3D" id="2.30.130.110">
    <property type="match status" value="1"/>
</dbReference>
<evidence type="ECO:0000313" key="4">
    <source>
        <dbReference type="EMBL" id="NGE87114.1"/>
    </source>
</evidence>
<dbReference type="Proteomes" id="UP000271008">
    <property type="component" value="Unassembled WGS sequence"/>
</dbReference>
<evidence type="ECO:0000313" key="3">
    <source>
        <dbReference type="EMBL" id="HAJ0997374.1"/>
    </source>
</evidence>
<dbReference type="GO" id="GO:0016787">
    <property type="term" value="F:hydrolase activity"/>
    <property type="evidence" value="ECO:0007669"/>
    <property type="project" value="UniProtKB-KW"/>
</dbReference>
<reference evidence="6 7" key="2">
    <citation type="submission" date="2018-11" db="EMBL/GenBank/DDBJ databases">
        <title>Enterobacteriaceae from Patient.</title>
        <authorList>
            <person name="Shen C."/>
            <person name="Yang Y."/>
            <person name="Tian G."/>
        </authorList>
    </citation>
    <scope>NUCLEOTIDE SEQUENCE [LARGE SCALE GENOMIC DNA]</scope>
    <source>
        <strain evidence="6 7">GBGD28</strain>
    </source>
</reference>
<dbReference type="Proteomes" id="UP000472856">
    <property type="component" value="Unassembled WGS sequence"/>
</dbReference>
<evidence type="ECO:0000313" key="7">
    <source>
        <dbReference type="Proteomes" id="UP000271008"/>
    </source>
</evidence>
<dbReference type="Proteomes" id="UP000514715">
    <property type="component" value="Chromosome"/>
</dbReference>
<feature type="domain" description="SAF" evidence="2">
    <location>
        <begin position="12"/>
        <end position="83"/>
    </location>
</feature>
<dbReference type="EMBL" id="DABGZR010000020">
    <property type="protein sequence ID" value="HAJ0997374.1"/>
    <property type="molecule type" value="Genomic_DNA"/>
</dbReference>
<dbReference type="EMBL" id="RQTU01000001">
    <property type="protein sequence ID" value="RRD78652.1"/>
    <property type="molecule type" value="Genomic_DNA"/>
</dbReference>
<dbReference type="SMART" id="SM00858">
    <property type="entry name" value="SAF"/>
    <property type="match status" value="1"/>
</dbReference>
<protein>
    <submittedName>
        <fullName evidence="3 6">Hydrolase</fullName>
    </submittedName>
</protein>
<name>A0A1D7PXI8_ECOLX</name>